<accession>A0A7S3UJ54</accession>
<reference evidence="2" key="1">
    <citation type="submission" date="2021-01" db="EMBL/GenBank/DDBJ databases">
        <authorList>
            <person name="Corre E."/>
            <person name="Pelletier E."/>
            <person name="Niang G."/>
            <person name="Scheremetjew M."/>
            <person name="Finn R."/>
            <person name="Kale V."/>
            <person name="Holt S."/>
            <person name="Cochrane G."/>
            <person name="Meng A."/>
            <person name="Brown T."/>
            <person name="Cohen L."/>
        </authorList>
    </citation>
    <scope>NUCLEOTIDE SEQUENCE</scope>
    <source>
        <strain evidence="2">CCMP1795</strain>
    </source>
</reference>
<protein>
    <submittedName>
        <fullName evidence="2">Uncharacterized protein</fullName>
    </submittedName>
</protein>
<keyword evidence="1" id="KW-1133">Transmembrane helix</keyword>
<evidence type="ECO:0000313" key="2">
    <source>
        <dbReference type="EMBL" id="CAE0616620.1"/>
    </source>
</evidence>
<feature type="transmembrane region" description="Helical" evidence="1">
    <location>
        <begin position="244"/>
        <end position="268"/>
    </location>
</feature>
<evidence type="ECO:0000256" key="1">
    <source>
        <dbReference type="SAM" id="Phobius"/>
    </source>
</evidence>
<dbReference type="PROSITE" id="PS50890">
    <property type="entry name" value="PUA"/>
    <property type="match status" value="1"/>
</dbReference>
<keyword evidence="1" id="KW-0812">Transmembrane</keyword>
<dbReference type="AlphaFoldDB" id="A0A7S3UJ54"/>
<keyword evidence="1" id="KW-0472">Membrane</keyword>
<sequence>MVVSFPECSASGELSHNKFRYAVCPPAAQTLDVRCTFDTSASVYTSELAPGEIGEAFLDLPLWHAGHNTTVTCQVTTSGDATAAGVLTMWEGASCPSQDLCTGGDSTTTSTTTASSTTATTTTTVASASGKLVVHQQCENGIRASGTYTVQVCPPATQDVTNVTCSAGDSFTIGAGFVVERTGAFVDGNAVTCRTPNPGVADGELEWNMTATCEQGCPVPGAAAAAGVGGHDDSSNDTSLDSEIIFAIIGGALALAALLACGLVRYSAVKAAELERSKGAVAVKDDSAIEVGEGAGSRIAGS</sequence>
<dbReference type="EMBL" id="HBIT01005149">
    <property type="protein sequence ID" value="CAE0616620.1"/>
    <property type="molecule type" value="Transcribed_RNA"/>
</dbReference>
<gene>
    <name evidence="2" type="ORF">OMAR00292_LOCUS2496</name>
</gene>
<proteinExistence type="predicted"/>
<name>A0A7S3UJ54_OXYMA</name>
<organism evidence="2">
    <name type="scientific">Oxyrrhis marina</name>
    <name type="common">Dinoflagellate</name>
    <dbReference type="NCBI Taxonomy" id="2969"/>
    <lineage>
        <taxon>Eukaryota</taxon>
        <taxon>Sar</taxon>
        <taxon>Alveolata</taxon>
        <taxon>Dinophyceae</taxon>
        <taxon>Oxyrrhinales</taxon>
        <taxon>Oxyrrhinaceae</taxon>
        <taxon>Oxyrrhis</taxon>
    </lineage>
</organism>